<dbReference type="RefSeq" id="WP_093454166.1">
    <property type="nucleotide sequence ID" value="NZ_BAABWI010000003.1"/>
</dbReference>
<dbReference type="Proteomes" id="UP000231644">
    <property type="component" value="Unassembled WGS sequence"/>
</dbReference>
<keyword evidence="2" id="KW-1185">Reference proteome</keyword>
<gene>
    <name evidence="1" type="ORF">SAMN05421762_2088</name>
</gene>
<dbReference type="OrthoDB" id="9807532at2"/>
<dbReference type="GO" id="GO:0004601">
    <property type="term" value="F:peroxidase activity"/>
    <property type="evidence" value="ECO:0007669"/>
    <property type="project" value="InterPro"/>
</dbReference>
<evidence type="ECO:0000313" key="2">
    <source>
        <dbReference type="Proteomes" id="UP000231644"/>
    </source>
</evidence>
<name>A0A1I1LSZ3_9RHOB</name>
<evidence type="ECO:0000313" key="1">
    <source>
        <dbReference type="EMBL" id="SFC75622.1"/>
    </source>
</evidence>
<reference evidence="1 2" key="1">
    <citation type="submission" date="2016-10" db="EMBL/GenBank/DDBJ databases">
        <authorList>
            <person name="de Groot N.N."/>
        </authorList>
    </citation>
    <scope>NUCLEOTIDE SEQUENCE [LARGE SCALE GENOMIC DNA]</scope>
    <source>
        <strain evidence="1 2">DSM 29619</strain>
    </source>
</reference>
<dbReference type="STRING" id="517719.SAMN05421762_2088"/>
<dbReference type="InterPro" id="IPR015946">
    <property type="entry name" value="KH_dom-like_a/b"/>
</dbReference>
<dbReference type="Pfam" id="PF02566">
    <property type="entry name" value="OsmC"/>
    <property type="match status" value="1"/>
</dbReference>
<dbReference type="InterPro" id="IPR036102">
    <property type="entry name" value="OsmC/Ohrsf"/>
</dbReference>
<dbReference type="PANTHER" id="PTHR42830:SF1">
    <property type="entry name" value="OSMOTICALLY INDUCIBLE FAMILY PROTEIN"/>
    <property type="match status" value="1"/>
</dbReference>
<organism evidence="1 2">
    <name type="scientific">Pseudooceanicola nitratireducens</name>
    <dbReference type="NCBI Taxonomy" id="517719"/>
    <lineage>
        <taxon>Bacteria</taxon>
        <taxon>Pseudomonadati</taxon>
        <taxon>Pseudomonadota</taxon>
        <taxon>Alphaproteobacteria</taxon>
        <taxon>Rhodobacterales</taxon>
        <taxon>Paracoccaceae</taxon>
        <taxon>Pseudooceanicola</taxon>
    </lineage>
</organism>
<dbReference type="Gene3D" id="3.30.300.20">
    <property type="match status" value="1"/>
</dbReference>
<dbReference type="PANTHER" id="PTHR42830">
    <property type="entry name" value="OSMOTICALLY INDUCIBLE FAMILY PROTEIN"/>
    <property type="match status" value="1"/>
</dbReference>
<accession>A0A1I1LSZ3</accession>
<sequence>MIKKHGSAIWTGTIREGSGKVNTQSGVLSNVRYGFNKRFGDEPGTNPEELAGAAHASCFAMALSLQLENAGMEAEELDATSTVYLDKEADGFAIKKVHLDLKARIPGADEEKFQEAAAAAKAGCPISKLFAGAEITLDAKLV</sequence>
<proteinExistence type="predicted"/>
<dbReference type="NCBIfam" id="TIGR03562">
    <property type="entry name" value="osmo_induc_OsmC"/>
    <property type="match status" value="1"/>
</dbReference>
<dbReference type="InterPro" id="IPR003718">
    <property type="entry name" value="OsmC/Ohr_fam"/>
</dbReference>
<dbReference type="EMBL" id="FOLX01000001">
    <property type="protein sequence ID" value="SFC75622.1"/>
    <property type="molecule type" value="Genomic_DNA"/>
</dbReference>
<dbReference type="InterPro" id="IPR019904">
    <property type="entry name" value="Peroxiredoxin_OsmC"/>
</dbReference>
<dbReference type="InterPro" id="IPR052707">
    <property type="entry name" value="OsmC_Ohr_Peroxiredoxin"/>
</dbReference>
<dbReference type="AlphaFoldDB" id="A0A1I1LSZ3"/>
<protein>
    <submittedName>
        <fullName evidence="1">Osmotically inducible protein OsmC</fullName>
    </submittedName>
</protein>
<dbReference type="GO" id="GO:0006979">
    <property type="term" value="P:response to oxidative stress"/>
    <property type="evidence" value="ECO:0007669"/>
    <property type="project" value="InterPro"/>
</dbReference>
<dbReference type="SUPFAM" id="SSF82784">
    <property type="entry name" value="OsmC-like"/>
    <property type="match status" value="1"/>
</dbReference>